<dbReference type="PROSITE" id="PS50157">
    <property type="entry name" value="ZINC_FINGER_C2H2_2"/>
    <property type="match status" value="1"/>
</dbReference>
<evidence type="ECO:0000256" key="2">
    <source>
        <dbReference type="SAM" id="MobiDB-lite"/>
    </source>
</evidence>
<proteinExistence type="predicted"/>
<reference evidence="4 5" key="1">
    <citation type="journal article" date="2014" name="Genome Announc.">
        <title>Draft genome sequence of the pathogenic fungus Scedosporium apiospermum.</title>
        <authorList>
            <person name="Vandeputte P."/>
            <person name="Ghamrawi S."/>
            <person name="Rechenmann M."/>
            <person name="Iltis A."/>
            <person name="Giraud S."/>
            <person name="Fleury M."/>
            <person name="Thornton C."/>
            <person name="Delhaes L."/>
            <person name="Meyer W."/>
            <person name="Papon N."/>
            <person name="Bouchara J.P."/>
        </authorList>
    </citation>
    <scope>NUCLEOTIDE SEQUENCE [LARGE SCALE GENOMIC DNA]</scope>
    <source>
        <strain evidence="4 5">IHEM 14462</strain>
    </source>
</reference>
<dbReference type="GO" id="GO:0008270">
    <property type="term" value="F:zinc ion binding"/>
    <property type="evidence" value="ECO:0007669"/>
    <property type="project" value="UniProtKB-KW"/>
</dbReference>
<evidence type="ECO:0000259" key="3">
    <source>
        <dbReference type="PROSITE" id="PS50157"/>
    </source>
</evidence>
<dbReference type="OrthoDB" id="5095988at2759"/>
<gene>
    <name evidence="4" type="ORF">SAPIO_CDS0885</name>
</gene>
<dbReference type="InterPro" id="IPR013087">
    <property type="entry name" value="Znf_C2H2_type"/>
</dbReference>
<dbReference type="KEGG" id="sapo:SAPIO_CDS0885"/>
<feature type="region of interest" description="Disordered" evidence="2">
    <location>
        <begin position="251"/>
        <end position="275"/>
    </location>
</feature>
<dbReference type="Gene3D" id="3.30.160.60">
    <property type="entry name" value="Classic Zinc Finger"/>
    <property type="match status" value="1"/>
</dbReference>
<feature type="compositionally biased region" description="Low complexity" evidence="2">
    <location>
        <begin position="29"/>
        <end position="56"/>
    </location>
</feature>
<dbReference type="AlphaFoldDB" id="A0A084GFC9"/>
<accession>A0A084GFC9</accession>
<dbReference type="GeneID" id="27719037"/>
<keyword evidence="1" id="KW-0479">Metal-binding</keyword>
<name>A0A084GFC9_PSEDA</name>
<feature type="region of interest" description="Disordered" evidence="2">
    <location>
        <begin position="21"/>
        <end position="63"/>
    </location>
</feature>
<protein>
    <recommendedName>
        <fullName evidence="3">C2H2-type domain-containing protein</fullName>
    </recommendedName>
</protein>
<dbReference type="PROSITE" id="PS00028">
    <property type="entry name" value="ZINC_FINGER_C2H2_1"/>
    <property type="match status" value="1"/>
</dbReference>
<dbReference type="OMA" id="IGEMAPY"/>
<feature type="domain" description="C2H2-type" evidence="3">
    <location>
        <begin position="285"/>
        <end position="315"/>
    </location>
</feature>
<evidence type="ECO:0000313" key="4">
    <source>
        <dbReference type="EMBL" id="KEZ46041.1"/>
    </source>
</evidence>
<dbReference type="EMBL" id="JOWA01000044">
    <property type="protein sequence ID" value="KEZ46041.1"/>
    <property type="molecule type" value="Genomic_DNA"/>
</dbReference>
<organism evidence="4 5">
    <name type="scientific">Pseudallescheria apiosperma</name>
    <name type="common">Scedosporium apiospermum</name>
    <dbReference type="NCBI Taxonomy" id="563466"/>
    <lineage>
        <taxon>Eukaryota</taxon>
        <taxon>Fungi</taxon>
        <taxon>Dikarya</taxon>
        <taxon>Ascomycota</taxon>
        <taxon>Pezizomycotina</taxon>
        <taxon>Sordariomycetes</taxon>
        <taxon>Hypocreomycetidae</taxon>
        <taxon>Microascales</taxon>
        <taxon>Microascaceae</taxon>
        <taxon>Scedosporium</taxon>
    </lineage>
</organism>
<dbReference type="SMART" id="SM00355">
    <property type="entry name" value="ZnF_C2H2"/>
    <property type="match status" value="2"/>
</dbReference>
<keyword evidence="5" id="KW-1185">Reference proteome</keyword>
<dbReference type="VEuPathDB" id="FungiDB:SAPIO_CDS0885"/>
<comment type="caution">
    <text evidence="4">The sequence shown here is derived from an EMBL/GenBank/DDBJ whole genome shotgun (WGS) entry which is preliminary data.</text>
</comment>
<evidence type="ECO:0000313" key="5">
    <source>
        <dbReference type="Proteomes" id="UP000028545"/>
    </source>
</evidence>
<keyword evidence="1" id="KW-0863">Zinc-finger</keyword>
<dbReference type="Proteomes" id="UP000028545">
    <property type="component" value="Unassembled WGS sequence"/>
</dbReference>
<evidence type="ECO:0000256" key="1">
    <source>
        <dbReference type="PROSITE-ProRule" id="PRU00042"/>
    </source>
</evidence>
<keyword evidence="1" id="KW-0862">Zinc</keyword>
<dbReference type="HOGENOM" id="CLU_725945_0_0_1"/>
<dbReference type="SUPFAM" id="SSF57667">
    <property type="entry name" value="beta-beta-alpha zinc fingers"/>
    <property type="match status" value="1"/>
</dbReference>
<sequence length="381" mass="42109">MNPLTLSPLPMHSLLEMDNTETDLEEGLSLSVSGPSSMGSNFSTSSSMYDSLSPPSGRSTPQRPVEFSTAYSNTMQFDFSSPPTAHGTAYMGHAFEHQMGRATYMEGSSSEGYPPIRARRNLSESDAFGGFDYSTFLESPMTQTFQAQVSPSYGGTLVDTTEFRSHSFDTSQLTSSTVRMSEIGEMAPYPIIDSSLIRRTQVLSLGRSDSELGASQTLVSPVDTISSPEMESDDTITPRRRRAYVVRRAAQRSAARRARQASGSGNNGESSLGPIEIRRISPGGNRCEFPGCHKAFNRKEHLKRHESTTHQGVRIECPFCKEKSEKPFNRHDNFKHHIGIHAQPRNHGRVEYVPEAAAYYRKLVAATKPRKPSKKALKAKL</sequence>
<feature type="compositionally biased region" description="Low complexity" evidence="2">
    <location>
        <begin position="260"/>
        <end position="273"/>
    </location>
</feature>
<dbReference type="InterPro" id="IPR036236">
    <property type="entry name" value="Znf_C2H2_sf"/>
</dbReference>
<dbReference type="RefSeq" id="XP_016645840.1">
    <property type="nucleotide sequence ID" value="XM_016783566.1"/>
</dbReference>